<accession>A0A316GJK6</accession>
<reference evidence="14 15" key="1">
    <citation type="submission" date="2018-05" db="EMBL/GenBank/DDBJ databases">
        <title>Genomic Encyclopedia of Type Strains, Phase IV (KMG-IV): sequencing the most valuable type-strain genomes for metagenomic binning, comparative biology and taxonomic classification.</title>
        <authorList>
            <person name="Goeker M."/>
        </authorList>
    </citation>
    <scope>NUCLEOTIDE SEQUENCE [LARGE SCALE GENOMIC DNA]</scope>
    <source>
        <strain evidence="14 15">DSM 16097</strain>
    </source>
</reference>
<evidence type="ECO:0000256" key="8">
    <source>
        <dbReference type="ARBA" id="ARBA00023004"/>
    </source>
</evidence>
<dbReference type="Proteomes" id="UP000245708">
    <property type="component" value="Unassembled WGS sequence"/>
</dbReference>
<evidence type="ECO:0000256" key="1">
    <source>
        <dbReference type="ARBA" id="ARBA00004141"/>
    </source>
</evidence>
<name>A0A316GJK6_9RHOB</name>
<feature type="transmembrane region" description="Helical" evidence="12">
    <location>
        <begin position="90"/>
        <end position="109"/>
    </location>
</feature>
<evidence type="ECO:0000256" key="4">
    <source>
        <dbReference type="ARBA" id="ARBA00022692"/>
    </source>
</evidence>
<evidence type="ECO:0000256" key="10">
    <source>
        <dbReference type="ARBA" id="ARBA00023136"/>
    </source>
</evidence>
<dbReference type="Pfam" id="PF00487">
    <property type="entry name" value="FA_desaturase"/>
    <property type="match status" value="1"/>
</dbReference>
<evidence type="ECO:0000256" key="5">
    <source>
        <dbReference type="ARBA" id="ARBA00022832"/>
    </source>
</evidence>
<evidence type="ECO:0000256" key="11">
    <source>
        <dbReference type="ARBA" id="ARBA00023160"/>
    </source>
</evidence>
<dbReference type="AlphaFoldDB" id="A0A316GJK6"/>
<feature type="transmembrane region" description="Helical" evidence="12">
    <location>
        <begin position="53"/>
        <end position="70"/>
    </location>
</feature>
<evidence type="ECO:0000256" key="7">
    <source>
        <dbReference type="ARBA" id="ARBA00023002"/>
    </source>
</evidence>
<gene>
    <name evidence="14" type="ORF">C7455_1033</name>
</gene>
<keyword evidence="9" id="KW-0443">Lipid metabolism</keyword>
<evidence type="ECO:0000313" key="14">
    <source>
        <dbReference type="EMBL" id="PWK60806.1"/>
    </source>
</evidence>
<feature type="transmembrane region" description="Helical" evidence="12">
    <location>
        <begin position="176"/>
        <end position="195"/>
    </location>
</feature>
<feature type="transmembrane region" description="Helical" evidence="12">
    <location>
        <begin position="30"/>
        <end position="47"/>
    </location>
</feature>
<dbReference type="EMBL" id="QGGW01000003">
    <property type="protein sequence ID" value="PWK60806.1"/>
    <property type="molecule type" value="Genomic_DNA"/>
</dbReference>
<dbReference type="CDD" id="cd03505">
    <property type="entry name" value="Delta9-FADS-like"/>
    <property type="match status" value="1"/>
</dbReference>
<dbReference type="InterPro" id="IPR005804">
    <property type="entry name" value="FA_desaturase_dom"/>
</dbReference>
<evidence type="ECO:0000256" key="2">
    <source>
        <dbReference type="ARBA" id="ARBA00008749"/>
    </source>
</evidence>
<dbReference type="GO" id="GO:0006633">
    <property type="term" value="P:fatty acid biosynthetic process"/>
    <property type="evidence" value="ECO:0007669"/>
    <property type="project" value="UniProtKB-KW"/>
</dbReference>
<dbReference type="PANTHER" id="PTHR11351:SF31">
    <property type="entry name" value="DESATURASE 1, ISOFORM A-RELATED"/>
    <property type="match status" value="1"/>
</dbReference>
<keyword evidence="15" id="KW-1185">Reference proteome</keyword>
<evidence type="ECO:0000256" key="6">
    <source>
        <dbReference type="ARBA" id="ARBA00022989"/>
    </source>
</evidence>
<evidence type="ECO:0000256" key="12">
    <source>
        <dbReference type="SAM" id="Phobius"/>
    </source>
</evidence>
<dbReference type="PANTHER" id="PTHR11351">
    <property type="entry name" value="ACYL-COA DESATURASE"/>
    <property type="match status" value="1"/>
</dbReference>
<evidence type="ECO:0000256" key="9">
    <source>
        <dbReference type="ARBA" id="ARBA00023098"/>
    </source>
</evidence>
<evidence type="ECO:0000256" key="3">
    <source>
        <dbReference type="ARBA" id="ARBA00022516"/>
    </source>
</evidence>
<dbReference type="OrthoDB" id="19906at2"/>
<keyword evidence="3" id="KW-0444">Lipid biosynthesis</keyword>
<keyword evidence="5" id="KW-0276">Fatty acid metabolism</keyword>
<keyword evidence="10 12" id="KW-0472">Membrane</keyword>
<comment type="similarity">
    <text evidence="2">Belongs to the fatty acid desaturase type 2 family.</text>
</comment>
<evidence type="ECO:0000259" key="13">
    <source>
        <dbReference type="Pfam" id="PF00487"/>
    </source>
</evidence>
<keyword evidence="4 12" id="KW-0812">Transmembrane</keyword>
<proteinExistence type="inferred from homology"/>
<comment type="caution">
    <text evidence="14">The sequence shown here is derived from an EMBL/GenBank/DDBJ whole genome shotgun (WGS) entry which is preliminary data.</text>
</comment>
<dbReference type="RefSeq" id="WP_109666874.1">
    <property type="nucleotide sequence ID" value="NZ_QGGW01000003.1"/>
</dbReference>
<feature type="domain" description="Fatty acid desaturase" evidence="13">
    <location>
        <begin position="49"/>
        <end position="277"/>
    </location>
</feature>
<dbReference type="InterPro" id="IPR015876">
    <property type="entry name" value="Acyl-CoA_DS"/>
</dbReference>
<keyword evidence="6 12" id="KW-1133">Transmembrane helix</keyword>
<keyword evidence="7" id="KW-0560">Oxidoreductase</keyword>
<keyword evidence="8" id="KW-0408">Iron</keyword>
<protein>
    <submittedName>
        <fullName evidence="14">Stearoyl-CoA desaturase (Delta-9 desaturase)</fullName>
    </submittedName>
</protein>
<evidence type="ECO:0000313" key="15">
    <source>
        <dbReference type="Proteomes" id="UP000245708"/>
    </source>
</evidence>
<dbReference type="GO" id="GO:0016020">
    <property type="term" value="C:membrane"/>
    <property type="evidence" value="ECO:0007669"/>
    <property type="project" value="UniProtKB-SubCell"/>
</dbReference>
<comment type="subcellular location">
    <subcellularLocation>
        <location evidence="1">Membrane</location>
        <topology evidence="1">Multi-pass membrane protein</topology>
    </subcellularLocation>
</comment>
<organism evidence="14 15">
    <name type="scientific">Roseicyclus mahoneyensis</name>
    <dbReference type="NCBI Taxonomy" id="164332"/>
    <lineage>
        <taxon>Bacteria</taxon>
        <taxon>Pseudomonadati</taxon>
        <taxon>Pseudomonadota</taxon>
        <taxon>Alphaproteobacteria</taxon>
        <taxon>Rhodobacterales</taxon>
        <taxon>Roseobacteraceae</taxon>
        <taxon>Roseicyclus</taxon>
    </lineage>
</organism>
<keyword evidence="11" id="KW-0275">Fatty acid biosynthesis</keyword>
<sequence>MTRLIDTDRVTATPQTSGTDGRIVWAPAKSLWLTAHVAGGLAAVIWVPSWGGALAFVLIAALTLMAGHSIGMHRLLIHRSFNAPKRLERLLVWLGTLVGMAGPFGMIRAHDMRDWHQRQAVCPPHPSHGAGWMRDAWWQLHCEFRLTRPPRFEIEPEVADDPWYRWMERTWMAQQLIPAAVLFALGGLGWVLWGVSLRIAVSLIGHWAVGHAAHKGGHQGWSVEGVPVQGYNLRGLGLVTFGEGFHGNHHAFPHSAQLGVERGQLDPGFWLIRALAATGLAWNVKGPASEPPRDGLTRVVHASADQGAAVVMPQTV</sequence>
<dbReference type="GO" id="GO:0016717">
    <property type="term" value="F:oxidoreductase activity, acting on paired donors, with oxidation of a pair of donors resulting in the reduction of molecular oxygen to two molecules of water"/>
    <property type="evidence" value="ECO:0007669"/>
    <property type="project" value="InterPro"/>
</dbReference>